<evidence type="ECO:0000256" key="3">
    <source>
        <dbReference type="ARBA" id="ARBA00022679"/>
    </source>
</evidence>
<reference evidence="5 6" key="1">
    <citation type="journal article" date="2014" name="Genome Biol. Evol.">
        <title>Comparative genomics and transcriptomics analyses reveal divergent lifestyle features of nematode endoparasitic fungus Hirsutella minnesotensis.</title>
        <authorList>
            <person name="Lai Y."/>
            <person name="Liu K."/>
            <person name="Zhang X."/>
            <person name="Zhang X."/>
            <person name="Li K."/>
            <person name="Wang N."/>
            <person name="Shu C."/>
            <person name="Wu Y."/>
            <person name="Wang C."/>
            <person name="Bushley K.E."/>
            <person name="Xiang M."/>
            <person name="Liu X."/>
        </authorList>
    </citation>
    <scope>NUCLEOTIDE SEQUENCE [LARGE SCALE GENOMIC DNA]</scope>
    <source>
        <strain evidence="5 6">3608</strain>
    </source>
</reference>
<dbReference type="PANTHER" id="PTHR31306:SF3">
    <property type="entry name" value="NUCLEOTIDE-DIPHOSPHO-SUGAR TRANSFERASE DOMAIN-CONTAINING PROTEIN"/>
    <property type="match status" value="1"/>
</dbReference>
<comment type="similarity">
    <text evidence="1">Belongs to the glycosyltransferase 34 family.</text>
</comment>
<sequence length="417" mass="47650">MIFNASVRSTRGNLFLLSAVVFLTLFLGLWSTSPRSWDVPPRTKTELTDQSPLQSHETSLPNNSTVSTSSLLGNGPLAKYANELRNFFYQQLWKPSIVPSALHYRPFGAYNWTLTHPPVWNDPLGNDLCIIDLDNRPFSLPGQIFGPTPMTWDDAVDIHGLSLGILNHWLYAKIHGYKYYYVAVEDPPDRRSSWKKPPVLTKILREHEVCVYLDSDAIFPRLDLPFEWLLNYWQLFPNINSLALAFDPDLDTNKDMFGKLYVNTGFIVAQNNPKTYEILDAWQRCPDDGGPFPGCQKFRYNVPGQPTDQGGFGTFIRYNYSDSIRELPCTEANGFPQNDWGCKGQFIRHLWTGKSDQIKIDVGEQVPGPYLQLFHQQFRDERNDFYMTEADLMSKGPKAALKKQHRASNDTVTVHAS</sequence>
<keyword evidence="6" id="KW-1185">Reference proteome</keyword>
<dbReference type="PANTHER" id="PTHR31306">
    <property type="entry name" value="ALPHA-1,6-MANNOSYLTRANSFERASE MNN11-RELATED"/>
    <property type="match status" value="1"/>
</dbReference>
<dbReference type="OrthoDB" id="3763672at2759"/>
<dbReference type="InterPro" id="IPR008630">
    <property type="entry name" value="Glyco_trans_34"/>
</dbReference>
<organism evidence="5 6">
    <name type="scientific">Hirsutella minnesotensis 3608</name>
    <dbReference type="NCBI Taxonomy" id="1043627"/>
    <lineage>
        <taxon>Eukaryota</taxon>
        <taxon>Fungi</taxon>
        <taxon>Dikarya</taxon>
        <taxon>Ascomycota</taxon>
        <taxon>Pezizomycotina</taxon>
        <taxon>Sordariomycetes</taxon>
        <taxon>Hypocreomycetidae</taxon>
        <taxon>Hypocreales</taxon>
        <taxon>Ophiocordycipitaceae</taxon>
        <taxon>Hirsutella</taxon>
    </lineage>
</organism>
<evidence type="ECO:0000256" key="1">
    <source>
        <dbReference type="ARBA" id="ARBA00005664"/>
    </source>
</evidence>
<evidence type="ECO:0000256" key="2">
    <source>
        <dbReference type="ARBA" id="ARBA00022676"/>
    </source>
</evidence>
<dbReference type="Pfam" id="PF05637">
    <property type="entry name" value="Glyco_transf_34"/>
    <property type="match status" value="1"/>
</dbReference>
<feature type="compositionally biased region" description="Polar residues" evidence="4">
    <location>
        <begin position="48"/>
        <end position="67"/>
    </location>
</feature>
<dbReference type="InterPro" id="IPR029044">
    <property type="entry name" value="Nucleotide-diphossugar_trans"/>
</dbReference>
<dbReference type="AlphaFoldDB" id="A0A0F7ZQF0"/>
<keyword evidence="2" id="KW-0328">Glycosyltransferase</keyword>
<dbReference type="EMBL" id="KQ030508">
    <property type="protein sequence ID" value="KJZ77135.1"/>
    <property type="molecule type" value="Genomic_DNA"/>
</dbReference>
<evidence type="ECO:0000256" key="4">
    <source>
        <dbReference type="SAM" id="MobiDB-lite"/>
    </source>
</evidence>
<gene>
    <name evidence="5" type="ORF">HIM_03456</name>
</gene>
<evidence type="ECO:0000313" key="5">
    <source>
        <dbReference type="EMBL" id="KJZ77135.1"/>
    </source>
</evidence>
<evidence type="ECO:0008006" key="7">
    <source>
        <dbReference type="Google" id="ProtNLM"/>
    </source>
</evidence>
<accession>A0A0F7ZQF0</accession>
<evidence type="ECO:0000313" key="6">
    <source>
        <dbReference type="Proteomes" id="UP000054481"/>
    </source>
</evidence>
<dbReference type="Gene3D" id="3.90.550.10">
    <property type="entry name" value="Spore Coat Polysaccharide Biosynthesis Protein SpsA, Chain A"/>
    <property type="match status" value="1"/>
</dbReference>
<proteinExistence type="inferred from homology"/>
<dbReference type="GO" id="GO:0016757">
    <property type="term" value="F:glycosyltransferase activity"/>
    <property type="evidence" value="ECO:0007669"/>
    <property type="project" value="UniProtKB-KW"/>
</dbReference>
<dbReference type="Proteomes" id="UP000054481">
    <property type="component" value="Unassembled WGS sequence"/>
</dbReference>
<name>A0A0F7ZQF0_9HYPO</name>
<protein>
    <recommendedName>
        <fullName evidence="7">Nucleotide-diphospho-sugar transferase domain-containing protein</fullName>
    </recommendedName>
</protein>
<dbReference type="GO" id="GO:0006487">
    <property type="term" value="P:protein N-linked glycosylation"/>
    <property type="evidence" value="ECO:0007669"/>
    <property type="project" value="TreeGrafter"/>
</dbReference>
<feature type="region of interest" description="Disordered" evidence="4">
    <location>
        <begin position="37"/>
        <end position="67"/>
    </location>
</feature>
<dbReference type="GO" id="GO:0000139">
    <property type="term" value="C:Golgi membrane"/>
    <property type="evidence" value="ECO:0007669"/>
    <property type="project" value="TreeGrafter"/>
</dbReference>
<keyword evidence="3" id="KW-0808">Transferase</keyword>